<evidence type="ECO:0000313" key="3">
    <source>
        <dbReference type="EMBL" id="MXR67637.1"/>
    </source>
</evidence>
<dbReference type="EMBL" id="WRPA01000001">
    <property type="protein sequence ID" value="MXR67637.1"/>
    <property type="molecule type" value="Genomic_DNA"/>
</dbReference>
<dbReference type="Pfam" id="PF08547">
    <property type="entry name" value="CIA30"/>
    <property type="match status" value="1"/>
</dbReference>
<evidence type="ECO:0000313" key="4">
    <source>
        <dbReference type="Proteomes" id="UP000474778"/>
    </source>
</evidence>
<protein>
    <submittedName>
        <fullName evidence="3">CIA30 family protein</fullName>
    </submittedName>
</protein>
<dbReference type="InterPro" id="IPR013857">
    <property type="entry name" value="NADH-UbQ_OxRdtase-assoc_prot30"/>
</dbReference>
<feature type="domain" description="NADH:ubiquinone oxidoreductase intermediate-associated protein 30" evidence="2">
    <location>
        <begin position="34"/>
        <end position="186"/>
    </location>
</feature>
<evidence type="ECO:0000256" key="1">
    <source>
        <dbReference type="ARBA" id="ARBA00007884"/>
    </source>
</evidence>
<dbReference type="Proteomes" id="UP000474778">
    <property type="component" value="Unassembled WGS sequence"/>
</dbReference>
<evidence type="ECO:0000259" key="2">
    <source>
        <dbReference type="Pfam" id="PF08547"/>
    </source>
</evidence>
<proteinExistence type="inferred from homology"/>
<gene>
    <name evidence="3" type="ORF">GNT65_02965</name>
</gene>
<dbReference type="PANTHER" id="PTHR13194:SF19">
    <property type="entry name" value="NAD(P)-BINDING ROSSMANN-FOLD SUPERFAMILY PROTEIN"/>
    <property type="match status" value="1"/>
</dbReference>
<keyword evidence="4" id="KW-1185">Reference proteome</keyword>
<reference evidence="3 4" key="1">
    <citation type="submission" date="2019-12" db="EMBL/GenBank/DDBJ databases">
        <title>Shewanella insulae sp. nov., isolated from a tidal flat.</title>
        <authorList>
            <person name="Yoon J.-H."/>
        </authorList>
    </citation>
    <scope>NUCLEOTIDE SEQUENCE [LARGE SCALE GENOMIC DNA]</scope>
    <source>
        <strain evidence="3 4">JBTF-M18</strain>
    </source>
</reference>
<dbReference type="InterPro" id="IPR039131">
    <property type="entry name" value="NDUFAF1"/>
</dbReference>
<accession>A0A6L7HTM7</accession>
<comment type="caution">
    <text evidence="3">The sequence shown here is derived from an EMBL/GenBank/DDBJ whole genome shotgun (WGS) entry which is preliminary data.</text>
</comment>
<name>A0A6L7HTM7_9GAMM</name>
<dbReference type="PANTHER" id="PTHR13194">
    <property type="entry name" value="COMPLEX I INTERMEDIATE-ASSOCIATED PROTEIN 30"/>
    <property type="match status" value="1"/>
</dbReference>
<dbReference type="AlphaFoldDB" id="A0A6L7HTM7"/>
<sequence length="194" mass="21549">MNMLLGLILLSPHLFTIQGVDTKMQTLALLTHPGHWQIVNDGVMGGHSQSELSETLGPDQQYMLRFDGHVSLANNGGFASVSRTLSQEEQQLLSETDPRHISLTAIGDGRRYQLRLKVLKQGEIIHYKAGFDTQVDTLAHWSFSPDDFIETFHGEDYPERPLPDFTQLAALGLLIGDGQEGEFELLLAGLSIEH</sequence>
<organism evidence="3 4">
    <name type="scientific">Shewanella insulae</name>
    <dbReference type="NCBI Taxonomy" id="2681496"/>
    <lineage>
        <taxon>Bacteria</taxon>
        <taxon>Pseudomonadati</taxon>
        <taxon>Pseudomonadota</taxon>
        <taxon>Gammaproteobacteria</taxon>
        <taxon>Alteromonadales</taxon>
        <taxon>Shewanellaceae</taxon>
        <taxon>Shewanella</taxon>
    </lineage>
</organism>
<dbReference type="InterPro" id="IPR008979">
    <property type="entry name" value="Galactose-bd-like_sf"/>
</dbReference>
<dbReference type="SUPFAM" id="SSF49785">
    <property type="entry name" value="Galactose-binding domain-like"/>
    <property type="match status" value="1"/>
</dbReference>
<comment type="similarity">
    <text evidence="1">Belongs to the CIA30 family.</text>
</comment>